<feature type="binding site" evidence="3">
    <location>
        <position position="224"/>
    </location>
    <ligand>
        <name>Zn(2+)</name>
        <dbReference type="ChEBI" id="CHEBI:29105"/>
    </ligand>
</feature>
<evidence type="ECO:0000256" key="2">
    <source>
        <dbReference type="ARBA" id="ARBA00022679"/>
    </source>
</evidence>
<gene>
    <name evidence="5" type="ORF">nbrc107697_01050</name>
</gene>
<evidence type="ECO:0000259" key="4">
    <source>
        <dbReference type="PROSITE" id="PS50970"/>
    </source>
</evidence>
<dbReference type="RefSeq" id="WP_161925587.1">
    <property type="nucleotide sequence ID" value="NZ_BJOU01000001.1"/>
</dbReference>
<evidence type="ECO:0000256" key="1">
    <source>
        <dbReference type="ARBA" id="ARBA00022603"/>
    </source>
</evidence>
<evidence type="ECO:0000313" key="5">
    <source>
        <dbReference type="EMBL" id="GED96066.1"/>
    </source>
</evidence>
<feature type="domain" description="Hcy-binding" evidence="4">
    <location>
        <begin position="3"/>
        <end position="308"/>
    </location>
</feature>
<keyword evidence="6" id="KW-1185">Reference proteome</keyword>
<comment type="caution">
    <text evidence="5">The sequence shown here is derived from an EMBL/GenBank/DDBJ whole genome shotgun (WGS) entry which is preliminary data.</text>
</comment>
<feature type="binding site" evidence="3">
    <location>
        <position position="294"/>
    </location>
    <ligand>
        <name>Zn(2+)</name>
        <dbReference type="ChEBI" id="CHEBI:29105"/>
    </ligand>
</feature>
<protein>
    <submittedName>
        <fullName evidence="5">Homocysteine S-methyltransferase</fullName>
    </submittedName>
</protein>
<evidence type="ECO:0000256" key="3">
    <source>
        <dbReference type="PROSITE-ProRule" id="PRU00333"/>
    </source>
</evidence>
<dbReference type="SUPFAM" id="SSF82282">
    <property type="entry name" value="Homocysteine S-methyltransferase"/>
    <property type="match status" value="1"/>
</dbReference>
<dbReference type="InterPro" id="IPR036589">
    <property type="entry name" value="HCY_dom_sf"/>
</dbReference>
<accession>A0A7M3STU2</accession>
<dbReference type="PANTHER" id="PTHR11103:SF18">
    <property type="entry name" value="SLR1189 PROTEIN"/>
    <property type="match status" value="1"/>
</dbReference>
<dbReference type="GO" id="GO:0032259">
    <property type="term" value="P:methylation"/>
    <property type="evidence" value="ECO:0007669"/>
    <property type="project" value="UniProtKB-KW"/>
</dbReference>
<keyword evidence="3" id="KW-0479">Metal-binding</keyword>
<dbReference type="PANTHER" id="PTHR11103">
    <property type="entry name" value="SLR1189 PROTEIN"/>
    <property type="match status" value="1"/>
</dbReference>
<dbReference type="EMBL" id="BJOU01000001">
    <property type="protein sequence ID" value="GED96066.1"/>
    <property type="molecule type" value="Genomic_DNA"/>
</dbReference>
<dbReference type="Pfam" id="PF02574">
    <property type="entry name" value="S-methyl_trans"/>
    <property type="match status" value="1"/>
</dbReference>
<dbReference type="GO" id="GO:0008168">
    <property type="term" value="F:methyltransferase activity"/>
    <property type="evidence" value="ECO:0007669"/>
    <property type="project" value="UniProtKB-UniRule"/>
</dbReference>
<keyword evidence="3" id="KW-0862">Zinc</keyword>
<dbReference type="GO" id="GO:0046872">
    <property type="term" value="F:metal ion binding"/>
    <property type="evidence" value="ECO:0007669"/>
    <property type="project" value="UniProtKB-KW"/>
</dbReference>
<dbReference type="Proteomes" id="UP000444980">
    <property type="component" value="Unassembled WGS sequence"/>
</dbReference>
<organism evidence="5 6">
    <name type="scientific">Gordonia crocea</name>
    <dbReference type="NCBI Taxonomy" id="589162"/>
    <lineage>
        <taxon>Bacteria</taxon>
        <taxon>Bacillati</taxon>
        <taxon>Actinomycetota</taxon>
        <taxon>Actinomycetes</taxon>
        <taxon>Mycobacteriales</taxon>
        <taxon>Gordoniaceae</taxon>
        <taxon>Gordonia</taxon>
    </lineage>
</organism>
<reference evidence="6" key="1">
    <citation type="submission" date="2019-06" db="EMBL/GenBank/DDBJ databases">
        <title>Gordonia isolated from sludge of a wastewater treatment plant.</title>
        <authorList>
            <person name="Tamura T."/>
            <person name="Aoyama K."/>
            <person name="Kang Y."/>
            <person name="Saito S."/>
            <person name="Akiyama N."/>
            <person name="Yazawa K."/>
            <person name="Gonoi T."/>
            <person name="Mikami Y."/>
        </authorList>
    </citation>
    <scope>NUCLEOTIDE SEQUENCE [LARGE SCALE GENOMIC DNA]</scope>
    <source>
        <strain evidence="6">NBRC 107697</strain>
    </source>
</reference>
<keyword evidence="2 3" id="KW-0808">Transferase</keyword>
<name>A0A7M3STU2_9ACTN</name>
<dbReference type="AlphaFoldDB" id="A0A7M3STU2"/>
<dbReference type="Gene3D" id="3.20.20.330">
    <property type="entry name" value="Homocysteine-binding-like domain"/>
    <property type="match status" value="1"/>
</dbReference>
<sequence length="312" mass="33295">MDTTAWQLPEISHGWVTDGGLETDLIFHRGIDLPDFAAFPLLEDRSGRSELESYYRDYARVAAKADAGLILETPTWRANADWGARLGYGADELRRVNSEAITWMRSVARDLTDVADVLVAGVIGPRGDGYRPSDQAVDEATEYHRVQLASFAEAGADFVTAYTLSTLAEAVGIVRAAADVNIPVAVSFTVETNGHLPDGSTLSEVINSLDNATGSAAAHVLVNCAHPDHIAPGIDADAGWTRRIAGLRVNASHMSHAELDEASSLDEGEIDGLAADLRSLAAALPALRIVGGCCGTDVRHVAAMWDKWSPVH</sequence>
<dbReference type="OrthoDB" id="9803687at2"/>
<feature type="binding site" evidence="3">
    <location>
        <position position="293"/>
    </location>
    <ligand>
        <name>Zn(2+)</name>
        <dbReference type="ChEBI" id="CHEBI:29105"/>
    </ligand>
</feature>
<keyword evidence="1 3" id="KW-0489">Methyltransferase</keyword>
<dbReference type="InterPro" id="IPR003726">
    <property type="entry name" value="HCY_dom"/>
</dbReference>
<comment type="cofactor">
    <cofactor evidence="3">
        <name>Zn(2+)</name>
        <dbReference type="ChEBI" id="CHEBI:29105"/>
    </cofactor>
</comment>
<evidence type="ECO:0000313" key="6">
    <source>
        <dbReference type="Proteomes" id="UP000444980"/>
    </source>
</evidence>
<dbReference type="PROSITE" id="PS50970">
    <property type="entry name" value="HCY"/>
    <property type="match status" value="1"/>
</dbReference>
<proteinExistence type="predicted"/>